<evidence type="ECO:0000313" key="1">
    <source>
        <dbReference type="EMBL" id="MBB6390386.1"/>
    </source>
</evidence>
<dbReference type="Proteomes" id="UP000537775">
    <property type="component" value="Unassembled WGS sequence"/>
</dbReference>
<sequence>MTVTLCTQTASAAADAHRLDIVLRELEKLIDRLAEAGLESGGLAALTDWSATAARAFHDEAETWAVDVRALEGVAIDLRADVWIARQRAAAAIGPWCR</sequence>
<organism evidence="1 2">
    <name type="scientific">Microbacterium thalassium</name>
    <dbReference type="NCBI Taxonomy" id="362649"/>
    <lineage>
        <taxon>Bacteria</taxon>
        <taxon>Bacillati</taxon>
        <taxon>Actinomycetota</taxon>
        <taxon>Actinomycetes</taxon>
        <taxon>Micrococcales</taxon>
        <taxon>Microbacteriaceae</taxon>
        <taxon>Microbacterium</taxon>
    </lineage>
</organism>
<accession>A0A7X0FNU6</accession>
<keyword evidence="2" id="KW-1185">Reference proteome</keyword>
<comment type="caution">
    <text evidence="1">The sequence shown here is derived from an EMBL/GenBank/DDBJ whole genome shotgun (WGS) entry which is preliminary data.</text>
</comment>
<dbReference type="AlphaFoldDB" id="A0A7X0FNU6"/>
<name>A0A7X0FNU6_9MICO</name>
<gene>
    <name evidence="1" type="ORF">HD594_000699</name>
</gene>
<proteinExistence type="predicted"/>
<reference evidence="1 2" key="1">
    <citation type="submission" date="2020-08" db="EMBL/GenBank/DDBJ databases">
        <title>Sequencing the genomes of 1000 actinobacteria strains.</title>
        <authorList>
            <person name="Klenk H.-P."/>
        </authorList>
    </citation>
    <scope>NUCLEOTIDE SEQUENCE [LARGE SCALE GENOMIC DNA]</scope>
    <source>
        <strain evidence="1 2">DSM 12511</strain>
    </source>
</reference>
<dbReference type="EMBL" id="JACHML010000001">
    <property type="protein sequence ID" value="MBB6390386.1"/>
    <property type="molecule type" value="Genomic_DNA"/>
</dbReference>
<protein>
    <submittedName>
        <fullName evidence="1">Uncharacterized protein</fullName>
    </submittedName>
</protein>
<dbReference type="RefSeq" id="WP_184749642.1">
    <property type="nucleotide sequence ID" value="NZ_BAAAJR010000003.1"/>
</dbReference>
<evidence type="ECO:0000313" key="2">
    <source>
        <dbReference type="Proteomes" id="UP000537775"/>
    </source>
</evidence>